<comment type="similarity">
    <text evidence="1">Belongs to the 'GDXG' lipolytic enzyme family.</text>
</comment>
<dbReference type="InterPro" id="IPR029058">
    <property type="entry name" value="AB_hydrolase_fold"/>
</dbReference>
<accession>A0A9P0E1V2</accession>
<keyword evidence="5" id="KW-1185">Reference proteome</keyword>
<dbReference type="PROSITE" id="PS01173">
    <property type="entry name" value="LIPASE_GDXG_HIS"/>
    <property type="match status" value="1"/>
</dbReference>
<evidence type="ECO:0000256" key="2">
    <source>
        <dbReference type="ARBA" id="ARBA00023180"/>
    </source>
</evidence>
<evidence type="ECO:0000259" key="3">
    <source>
        <dbReference type="Pfam" id="PF00135"/>
    </source>
</evidence>
<dbReference type="Pfam" id="PF00135">
    <property type="entry name" value="COesterase"/>
    <property type="match status" value="1"/>
</dbReference>
<name>A0A9P0E1V2_NEZVI</name>
<dbReference type="Proteomes" id="UP001152798">
    <property type="component" value="Chromosome 1"/>
</dbReference>
<dbReference type="Gene3D" id="3.40.50.1820">
    <property type="entry name" value="alpha/beta hydrolase"/>
    <property type="match status" value="1"/>
</dbReference>
<dbReference type="EMBL" id="OV725077">
    <property type="protein sequence ID" value="CAH1389390.1"/>
    <property type="molecule type" value="Genomic_DNA"/>
</dbReference>
<dbReference type="PANTHER" id="PTHR43142">
    <property type="entry name" value="CARBOXYLIC ESTER HYDROLASE"/>
    <property type="match status" value="1"/>
</dbReference>
<sequence length="461" mass="51168">MFFIHGGSFLIGSAHSFRPNYLLEQDVVLVVTQYRLGPLGFLSFQNDDISGNMGLLDMVLALEWVQKHISSFCGNSNKVTIFGQSSGGAAVSLLMASPLTKGKNLFQHGIIQSGSAFCDWAVDLNPVTTARGISKFANCTGTDQELATCLRNLTAYDILQAHQKYLRSVIVQDRMVVNGKLGGNHAVVQTAGSKKFLVEHPKDSYKKGDFQHIPTMIGMTKHEGTFFLGNVYDFLAESNIFMNNTEFLKNDLVNTILLFSGIIDTSGSLTDVFTYKFFSKDQLGDFKAMTPGLIDLCGMTLLKSCILQVAKKQFSRAPTYLYSFNFLGHLTKFGYGEAVDYPFSGGVAHSDDLVYLFPMDNGTLNEIEMTIAYRMVKLWTNFAAKGNPNPIPDTVWKPMDSSYGPYLRIDTHITQRYDISCEFNITVEEGLGEVEIWESASAGHINPSFQIIIFLLSLFIV</sequence>
<dbReference type="PANTHER" id="PTHR43142:SF12">
    <property type="entry name" value="CARBOXYLESTERASE TYPE B DOMAIN-CONTAINING PROTEIN-RELATED"/>
    <property type="match status" value="1"/>
</dbReference>
<protein>
    <recommendedName>
        <fullName evidence="3">Carboxylesterase type B domain-containing protein</fullName>
    </recommendedName>
</protein>
<dbReference type="SUPFAM" id="SSF53474">
    <property type="entry name" value="alpha/beta-Hydrolases"/>
    <property type="match status" value="1"/>
</dbReference>
<dbReference type="GO" id="GO:0016787">
    <property type="term" value="F:hydrolase activity"/>
    <property type="evidence" value="ECO:0007669"/>
    <property type="project" value="InterPro"/>
</dbReference>
<dbReference type="AlphaFoldDB" id="A0A9P0E1V2"/>
<evidence type="ECO:0000313" key="5">
    <source>
        <dbReference type="Proteomes" id="UP001152798"/>
    </source>
</evidence>
<organism evidence="4 5">
    <name type="scientific">Nezara viridula</name>
    <name type="common">Southern green stink bug</name>
    <name type="synonym">Cimex viridulus</name>
    <dbReference type="NCBI Taxonomy" id="85310"/>
    <lineage>
        <taxon>Eukaryota</taxon>
        <taxon>Metazoa</taxon>
        <taxon>Ecdysozoa</taxon>
        <taxon>Arthropoda</taxon>
        <taxon>Hexapoda</taxon>
        <taxon>Insecta</taxon>
        <taxon>Pterygota</taxon>
        <taxon>Neoptera</taxon>
        <taxon>Paraneoptera</taxon>
        <taxon>Hemiptera</taxon>
        <taxon>Heteroptera</taxon>
        <taxon>Panheteroptera</taxon>
        <taxon>Pentatomomorpha</taxon>
        <taxon>Pentatomoidea</taxon>
        <taxon>Pentatomidae</taxon>
        <taxon>Pentatominae</taxon>
        <taxon>Nezara</taxon>
    </lineage>
</organism>
<dbReference type="InterPro" id="IPR002018">
    <property type="entry name" value="CarbesteraseB"/>
</dbReference>
<feature type="domain" description="Carboxylesterase type B" evidence="3">
    <location>
        <begin position="1"/>
        <end position="414"/>
    </location>
</feature>
<dbReference type="InterPro" id="IPR002168">
    <property type="entry name" value="Lipase_GDXG_HIS_AS"/>
</dbReference>
<keyword evidence="2" id="KW-0325">Glycoprotein</keyword>
<evidence type="ECO:0000313" key="4">
    <source>
        <dbReference type="EMBL" id="CAH1389390.1"/>
    </source>
</evidence>
<proteinExistence type="inferred from homology"/>
<evidence type="ECO:0000256" key="1">
    <source>
        <dbReference type="ARBA" id="ARBA00010515"/>
    </source>
</evidence>
<reference evidence="4" key="1">
    <citation type="submission" date="2022-01" db="EMBL/GenBank/DDBJ databases">
        <authorList>
            <person name="King R."/>
        </authorList>
    </citation>
    <scope>NUCLEOTIDE SEQUENCE</scope>
</reference>
<gene>
    <name evidence="4" type="ORF">NEZAVI_LOCUS806</name>
</gene>